<evidence type="ECO:0000256" key="2">
    <source>
        <dbReference type="ARBA" id="ARBA00022617"/>
    </source>
</evidence>
<feature type="signal peptide" evidence="7">
    <location>
        <begin position="1"/>
        <end position="20"/>
    </location>
</feature>
<keyword evidence="2 6" id="KW-0349">Heme</keyword>
<dbReference type="InterPro" id="IPR036909">
    <property type="entry name" value="Cyt_c-like_dom_sf"/>
</dbReference>
<dbReference type="PANTHER" id="PTHR33751">
    <property type="entry name" value="CBB3-TYPE CYTOCHROME C OXIDASE SUBUNIT FIXP"/>
    <property type="match status" value="1"/>
</dbReference>
<evidence type="ECO:0000256" key="3">
    <source>
        <dbReference type="ARBA" id="ARBA00022723"/>
    </source>
</evidence>
<dbReference type="PANTHER" id="PTHR33751:SF9">
    <property type="entry name" value="CYTOCHROME C4"/>
    <property type="match status" value="1"/>
</dbReference>
<evidence type="ECO:0000256" key="7">
    <source>
        <dbReference type="SAM" id="SignalP"/>
    </source>
</evidence>
<evidence type="ECO:0000256" key="4">
    <source>
        <dbReference type="ARBA" id="ARBA00022982"/>
    </source>
</evidence>
<dbReference type="GO" id="GO:0009055">
    <property type="term" value="F:electron transfer activity"/>
    <property type="evidence" value="ECO:0007669"/>
    <property type="project" value="InterPro"/>
</dbReference>
<dbReference type="InterPro" id="IPR050597">
    <property type="entry name" value="Cytochrome_c_Oxidase_Subunit"/>
</dbReference>
<feature type="domain" description="Cytochrome c" evidence="8">
    <location>
        <begin position="21"/>
        <end position="99"/>
    </location>
</feature>
<dbReference type="Pfam" id="PF13442">
    <property type="entry name" value="Cytochrome_CBB3"/>
    <property type="match status" value="1"/>
</dbReference>
<keyword evidence="1" id="KW-0813">Transport</keyword>
<dbReference type="AlphaFoldDB" id="A0A1M5E4H3"/>
<feature type="chain" id="PRO_5012635279" evidence="7">
    <location>
        <begin position="21"/>
        <end position="106"/>
    </location>
</feature>
<accession>A0A1M5E4H3</accession>
<dbReference type="GO" id="GO:0020037">
    <property type="term" value="F:heme binding"/>
    <property type="evidence" value="ECO:0007669"/>
    <property type="project" value="InterPro"/>
</dbReference>
<evidence type="ECO:0000256" key="6">
    <source>
        <dbReference type="PROSITE-ProRule" id="PRU00433"/>
    </source>
</evidence>
<dbReference type="GO" id="GO:0046872">
    <property type="term" value="F:metal ion binding"/>
    <property type="evidence" value="ECO:0007669"/>
    <property type="project" value="UniProtKB-KW"/>
</dbReference>
<gene>
    <name evidence="9" type="ORF">SAMN05444273_11114</name>
</gene>
<evidence type="ECO:0000256" key="5">
    <source>
        <dbReference type="ARBA" id="ARBA00023004"/>
    </source>
</evidence>
<evidence type="ECO:0000256" key="1">
    <source>
        <dbReference type="ARBA" id="ARBA00022448"/>
    </source>
</evidence>
<dbReference type="Gene3D" id="1.10.760.10">
    <property type="entry name" value="Cytochrome c-like domain"/>
    <property type="match status" value="1"/>
</dbReference>
<keyword evidence="4" id="KW-0249">Electron transport</keyword>
<dbReference type="PROSITE" id="PS51007">
    <property type="entry name" value="CYTC"/>
    <property type="match status" value="1"/>
</dbReference>
<dbReference type="EMBL" id="FQUV01000011">
    <property type="protein sequence ID" value="SHF73961.1"/>
    <property type="molecule type" value="Genomic_DNA"/>
</dbReference>
<reference evidence="10" key="1">
    <citation type="submission" date="2016-11" db="EMBL/GenBank/DDBJ databases">
        <authorList>
            <person name="Varghese N."/>
            <person name="Submissions S."/>
        </authorList>
    </citation>
    <scope>NUCLEOTIDE SEQUENCE [LARGE SCALE GENOMIC DNA]</scope>
    <source>
        <strain evidence="10">DSM 100566</strain>
    </source>
</reference>
<keyword evidence="3 6" id="KW-0479">Metal-binding</keyword>
<keyword evidence="10" id="KW-1185">Reference proteome</keyword>
<evidence type="ECO:0000259" key="8">
    <source>
        <dbReference type="PROSITE" id="PS51007"/>
    </source>
</evidence>
<keyword evidence="5 6" id="KW-0408">Iron</keyword>
<evidence type="ECO:0000313" key="9">
    <source>
        <dbReference type="EMBL" id="SHF73961.1"/>
    </source>
</evidence>
<dbReference type="RefSeq" id="WP_073146081.1">
    <property type="nucleotide sequence ID" value="NZ_FQUV01000011.1"/>
</dbReference>
<sequence length="106" mass="11590">MKRIAAAMVAIGCLAMPAFAADPENGQKLSRKCSVCHGKNGIAKDPEVANLAGQSAFYLEKSLKDFRNGIREDRRMSLIVKNLSDDDIKDLAAWYSSFVVTVDVPE</sequence>
<name>A0A1M5E4H3_9RHOB</name>
<dbReference type="STRING" id="1486859.SAMN05444273_11114"/>
<keyword evidence="7" id="KW-0732">Signal</keyword>
<proteinExistence type="predicted"/>
<organism evidence="9 10">
    <name type="scientific">Litoreibacter ascidiaceicola</name>
    <dbReference type="NCBI Taxonomy" id="1486859"/>
    <lineage>
        <taxon>Bacteria</taxon>
        <taxon>Pseudomonadati</taxon>
        <taxon>Pseudomonadota</taxon>
        <taxon>Alphaproteobacteria</taxon>
        <taxon>Rhodobacterales</taxon>
        <taxon>Roseobacteraceae</taxon>
        <taxon>Litoreibacter</taxon>
    </lineage>
</organism>
<protein>
    <submittedName>
        <fullName evidence="9">Cytochrome c553</fullName>
    </submittedName>
</protein>
<dbReference type="SUPFAM" id="SSF46626">
    <property type="entry name" value="Cytochrome c"/>
    <property type="match status" value="1"/>
</dbReference>
<dbReference type="Proteomes" id="UP000184144">
    <property type="component" value="Unassembled WGS sequence"/>
</dbReference>
<evidence type="ECO:0000313" key="10">
    <source>
        <dbReference type="Proteomes" id="UP000184144"/>
    </source>
</evidence>
<dbReference type="InterPro" id="IPR009056">
    <property type="entry name" value="Cyt_c-like_dom"/>
</dbReference>
<dbReference type="OrthoDB" id="9808603at2"/>